<dbReference type="InterPro" id="IPR008271">
    <property type="entry name" value="Ser/Thr_kinase_AS"/>
</dbReference>
<feature type="compositionally biased region" description="Basic and acidic residues" evidence="6">
    <location>
        <begin position="430"/>
        <end position="459"/>
    </location>
</feature>
<feature type="compositionally biased region" description="Basic residues" evidence="6">
    <location>
        <begin position="59"/>
        <end position="74"/>
    </location>
</feature>
<evidence type="ECO:0000313" key="8">
    <source>
        <dbReference type="EMBL" id="KAL3758452.1"/>
    </source>
</evidence>
<feature type="compositionally biased region" description="Basic residues" evidence="6">
    <location>
        <begin position="111"/>
        <end position="120"/>
    </location>
</feature>
<dbReference type="EMBL" id="JALLBG020000230">
    <property type="protein sequence ID" value="KAL3758452.1"/>
    <property type="molecule type" value="Genomic_DNA"/>
</dbReference>
<dbReference type="SUPFAM" id="SSF56112">
    <property type="entry name" value="Protein kinase-like (PK-like)"/>
    <property type="match status" value="1"/>
</dbReference>
<evidence type="ECO:0000256" key="5">
    <source>
        <dbReference type="ARBA" id="ARBA00022840"/>
    </source>
</evidence>
<keyword evidence="2" id="KW-0808">Transferase</keyword>
<evidence type="ECO:0000256" key="1">
    <source>
        <dbReference type="ARBA" id="ARBA00022527"/>
    </source>
</evidence>
<reference evidence="8 9" key="1">
    <citation type="submission" date="2024-10" db="EMBL/GenBank/DDBJ databases">
        <title>Updated reference genomes for cyclostephanoid diatoms.</title>
        <authorList>
            <person name="Roberts W.R."/>
            <person name="Alverson A.J."/>
        </authorList>
    </citation>
    <scope>NUCLEOTIDE SEQUENCE [LARGE SCALE GENOMIC DNA]</scope>
    <source>
        <strain evidence="8 9">AJA232-27</strain>
    </source>
</reference>
<dbReference type="AlphaFoldDB" id="A0ABD3M8C7"/>
<evidence type="ECO:0000313" key="9">
    <source>
        <dbReference type="Proteomes" id="UP001530293"/>
    </source>
</evidence>
<name>A0ABD3M8C7_9STRA</name>
<evidence type="ECO:0000256" key="6">
    <source>
        <dbReference type="SAM" id="MobiDB-lite"/>
    </source>
</evidence>
<keyword evidence="1" id="KW-0723">Serine/threonine-protein kinase</keyword>
<keyword evidence="5" id="KW-0067">ATP-binding</keyword>
<keyword evidence="3" id="KW-0547">Nucleotide-binding</keyword>
<dbReference type="Pfam" id="PF00069">
    <property type="entry name" value="Pkinase"/>
    <property type="match status" value="1"/>
</dbReference>
<evidence type="ECO:0000256" key="2">
    <source>
        <dbReference type="ARBA" id="ARBA00022679"/>
    </source>
</evidence>
<keyword evidence="9" id="KW-1185">Reference proteome</keyword>
<dbReference type="PROSITE" id="PS50011">
    <property type="entry name" value="PROTEIN_KINASE_DOM"/>
    <property type="match status" value="1"/>
</dbReference>
<dbReference type="InterPro" id="IPR011009">
    <property type="entry name" value="Kinase-like_dom_sf"/>
</dbReference>
<feature type="region of interest" description="Disordered" evidence="6">
    <location>
        <begin position="497"/>
        <end position="580"/>
    </location>
</feature>
<organism evidence="8 9">
    <name type="scientific">Discostella pseudostelligera</name>
    <dbReference type="NCBI Taxonomy" id="259834"/>
    <lineage>
        <taxon>Eukaryota</taxon>
        <taxon>Sar</taxon>
        <taxon>Stramenopiles</taxon>
        <taxon>Ochrophyta</taxon>
        <taxon>Bacillariophyta</taxon>
        <taxon>Coscinodiscophyceae</taxon>
        <taxon>Thalassiosirophycidae</taxon>
        <taxon>Stephanodiscales</taxon>
        <taxon>Stephanodiscaceae</taxon>
        <taxon>Discostella</taxon>
    </lineage>
</organism>
<feature type="compositionally biased region" description="Basic and acidic residues" evidence="6">
    <location>
        <begin position="293"/>
        <end position="330"/>
    </location>
</feature>
<feature type="compositionally biased region" description="Basic residues" evidence="6">
    <location>
        <begin position="396"/>
        <end position="410"/>
    </location>
</feature>
<dbReference type="InterPro" id="IPR000719">
    <property type="entry name" value="Prot_kinase_dom"/>
</dbReference>
<feature type="compositionally biased region" description="Basic and acidic residues" evidence="6">
    <location>
        <begin position="98"/>
        <end position="110"/>
    </location>
</feature>
<dbReference type="Proteomes" id="UP001530293">
    <property type="component" value="Unassembled WGS sequence"/>
</dbReference>
<feature type="compositionally biased region" description="Basic residues" evidence="6">
    <location>
        <begin position="524"/>
        <end position="533"/>
    </location>
</feature>
<feature type="compositionally biased region" description="Basic and acidic residues" evidence="6">
    <location>
        <begin position="25"/>
        <end position="39"/>
    </location>
</feature>
<proteinExistence type="predicted"/>
<feature type="compositionally biased region" description="Basic and acidic residues" evidence="6">
    <location>
        <begin position="497"/>
        <end position="523"/>
    </location>
</feature>
<feature type="compositionally biased region" description="Basic residues" evidence="6">
    <location>
        <begin position="347"/>
        <end position="376"/>
    </location>
</feature>
<dbReference type="GO" id="GO:0004674">
    <property type="term" value="F:protein serine/threonine kinase activity"/>
    <property type="evidence" value="ECO:0007669"/>
    <property type="project" value="UniProtKB-KW"/>
</dbReference>
<comment type="caution">
    <text evidence="8">The sequence shown here is derived from an EMBL/GenBank/DDBJ whole genome shotgun (WGS) entry which is preliminary data.</text>
</comment>
<gene>
    <name evidence="8" type="ORF">ACHAWU_003621</name>
</gene>
<feature type="compositionally biased region" description="Basic and acidic residues" evidence="6">
    <location>
        <begin position="121"/>
        <end position="132"/>
    </location>
</feature>
<feature type="region of interest" description="Disordered" evidence="6">
    <location>
        <begin position="1"/>
        <end position="460"/>
    </location>
</feature>
<keyword evidence="4" id="KW-0418">Kinase</keyword>
<evidence type="ECO:0000256" key="4">
    <source>
        <dbReference type="ARBA" id="ARBA00022777"/>
    </source>
</evidence>
<feature type="compositionally biased region" description="Basic and acidic residues" evidence="6">
    <location>
        <begin position="538"/>
        <end position="548"/>
    </location>
</feature>
<evidence type="ECO:0000256" key="3">
    <source>
        <dbReference type="ARBA" id="ARBA00022741"/>
    </source>
</evidence>
<accession>A0ABD3M8C7</accession>
<dbReference type="PROSITE" id="PS00108">
    <property type="entry name" value="PROTEIN_KINASE_ST"/>
    <property type="match status" value="1"/>
</dbReference>
<feature type="domain" description="Protein kinase" evidence="7">
    <location>
        <begin position="475"/>
        <end position="880"/>
    </location>
</feature>
<dbReference type="PANTHER" id="PTHR45646:SF11">
    <property type="entry name" value="SERINE_THREONINE-PROTEIN KINASE DOA"/>
    <property type="match status" value="1"/>
</dbReference>
<dbReference type="InterPro" id="IPR051175">
    <property type="entry name" value="CLK_kinases"/>
</dbReference>
<dbReference type="PANTHER" id="PTHR45646">
    <property type="entry name" value="SERINE/THREONINE-PROTEIN KINASE DOA-RELATED"/>
    <property type="match status" value="1"/>
</dbReference>
<feature type="compositionally biased region" description="Low complexity" evidence="6">
    <location>
        <begin position="377"/>
        <end position="392"/>
    </location>
</feature>
<dbReference type="GO" id="GO:0005524">
    <property type="term" value="F:ATP binding"/>
    <property type="evidence" value="ECO:0007669"/>
    <property type="project" value="UniProtKB-KW"/>
</dbReference>
<dbReference type="Gene3D" id="3.30.200.20">
    <property type="entry name" value="Phosphorylase Kinase, domain 1"/>
    <property type="match status" value="2"/>
</dbReference>
<feature type="compositionally biased region" description="Basic residues" evidence="6">
    <location>
        <begin position="563"/>
        <end position="573"/>
    </location>
</feature>
<protein>
    <recommendedName>
        <fullName evidence="7">Protein kinase domain-containing protein</fullName>
    </recommendedName>
</protein>
<feature type="compositionally biased region" description="Low complexity" evidence="6">
    <location>
        <begin position="221"/>
        <end position="232"/>
    </location>
</feature>
<sequence length="884" mass="103145">MDHSSRTSSRGRHRRHPAAADADATDGHSLRRKREDRGSRNKNRSCSNGSFDGASCQHDHHHQRSQQRRHHRQQQRSTSSTQKRRHRREEDDEDAVVDDNKKGSRMEQQRSRSRRRRRRRHSDDETHYDRSRTRTGGSTRRHHSPSRSHTSPARRRRRRGRVHHHDNENDSRSRSTSHRRYSYRSHHDYGSASSRRRRKRSSSSSSSGGGGGQNRRRRDLQSSSSSAAGEQQQQHDGEQEGHRRRQRRGDRHAENNENGAHDENDGRGEDAYIVSEDSDISTRSGYCGLVEVEVSREETGEKKKKKIEEKTTKKEIGKSEGTTSRRSDKGSRRRRTRTNSPSSRGRSGSRSRSRGKKRRRDKSSSQNRRHHRHSRSPQRGGYSHSPSRSSLSCHNRGNHNKETKRRHHHYNRDEEESAKKRRRPQSHSRSSYDDGNQKVAIEKQQHHHRSDSSSRDDTIGHFIGGPGTLIDHGRYRILRDVGMGTFGRVVQCKRIRSDDRQRLQMQREEEKDERRDSRGGEGRKRQRRRRSRQGQHGDSSRVDGDRRRSPTPTSSSRYDTHHRNTANHHRHHHNREEEGAEEDIVAIKIVRNIRRYTKSAQIEADICEHVNREQSRQNKDLCARLLDRFSLSSGHYCLVFECLGHSLYDYLKLHKYRPFPLYCVRDFARQLLETLDFLHGFGLIHTDLKPENILLVSNEETRYRNYEGWEQHVPVSTKVKVIDFGGATYDCEKKSSIVNTRQYRAPEVILGWGWSYPSDLWSAGCIIAELYLGELLFATHDNAEHLALIERAVGPFKRELLEMSSDSSLARECFDSHGWHRIRGVLSSRSIEHVRKMVPVEQIVLEHDRPSGLGRLLRQLLTIDPKRRVNAREALMFSFFTHHG</sequence>
<feature type="compositionally biased region" description="Basic and acidic residues" evidence="6">
    <location>
        <begin position="251"/>
        <end position="270"/>
    </location>
</feature>
<dbReference type="Gene3D" id="1.10.510.10">
    <property type="entry name" value="Transferase(Phosphotransferase) domain 1"/>
    <property type="match status" value="1"/>
</dbReference>
<evidence type="ECO:0000259" key="7">
    <source>
        <dbReference type="PROSITE" id="PS50011"/>
    </source>
</evidence>
<feature type="compositionally biased region" description="Basic residues" evidence="6">
    <location>
        <begin position="139"/>
        <end position="164"/>
    </location>
</feature>
<feature type="compositionally biased region" description="Basic residues" evidence="6">
    <location>
        <begin position="175"/>
        <end position="184"/>
    </location>
</feature>
<dbReference type="SMART" id="SM00220">
    <property type="entry name" value="S_TKc"/>
    <property type="match status" value="1"/>
</dbReference>